<name>A0A1V5SQB5_9BACT</name>
<dbReference type="EMBL" id="MWBQ01000118">
    <property type="protein sequence ID" value="OQA56433.1"/>
    <property type="molecule type" value="Genomic_DNA"/>
</dbReference>
<dbReference type="SUPFAM" id="SSF51726">
    <property type="entry name" value="UROD/MetE-like"/>
    <property type="match status" value="1"/>
</dbReference>
<evidence type="ECO:0000313" key="2">
    <source>
        <dbReference type="EMBL" id="OQA56433.1"/>
    </source>
</evidence>
<feature type="domain" description="Uroporphyrinogen decarboxylase (URO-D)" evidence="1">
    <location>
        <begin position="87"/>
        <end position="205"/>
    </location>
</feature>
<accession>A0A1V5SQB5</accession>
<proteinExistence type="predicted"/>
<gene>
    <name evidence="2" type="ORF">BWY41_01496</name>
</gene>
<dbReference type="GO" id="GO:0004853">
    <property type="term" value="F:uroporphyrinogen decarboxylase activity"/>
    <property type="evidence" value="ECO:0007669"/>
    <property type="project" value="InterPro"/>
</dbReference>
<dbReference type="GO" id="GO:0006779">
    <property type="term" value="P:porphyrin-containing compound biosynthetic process"/>
    <property type="evidence" value="ECO:0007669"/>
    <property type="project" value="InterPro"/>
</dbReference>
<dbReference type="GO" id="GO:0032259">
    <property type="term" value="P:methylation"/>
    <property type="evidence" value="ECO:0007669"/>
    <property type="project" value="UniProtKB-KW"/>
</dbReference>
<dbReference type="InterPro" id="IPR000257">
    <property type="entry name" value="Uroporphyrinogen_deCOase"/>
</dbReference>
<keyword evidence="2" id="KW-0489">Methyltransferase</keyword>
<dbReference type="Proteomes" id="UP000485569">
    <property type="component" value="Unassembled WGS sequence"/>
</dbReference>
<dbReference type="Pfam" id="PF01208">
    <property type="entry name" value="URO-D"/>
    <property type="match status" value="1"/>
</dbReference>
<reference evidence="2" key="1">
    <citation type="submission" date="2017-02" db="EMBL/GenBank/DDBJ databases">
        <title>Delving into the versatile metabolic prowess of the omnipresent phylum Bacteroidetes.</title>
        <authorList>
            <person name="Nobu M.K."/>
            <person name="Mei R."/>
            <person name="Narihiro T."/>
            <person name="Kuroda K."/>
            <person name="Liu W.-T."/>
        </authorList>
    </citation>
    <scope>NUCLEOTIDE SEQUENCE</scope>
    <source>
        <strain evidence="2">ADurb.Bin276</strain>
    </source>
</reference>
<dbReference type="GO" id="GO:0008168">
    <property type="term" value="F:methyltransferase activity"/>
    <property type="evidence" value="ECO:0007669"/>
    <property type="project" value="UniProtKB-KW"/>
</dbReference>
<keyword evidence="2" id="KW-0808">Transferase</keyword>
<organism evidence="2">
    <name type="scientific">Candidatus Atribacter allofermentans</name>
    <dbReference type="NCBI Taxonomy" id="1852833"/>
    <lineage>
        <taxon>Bacteria</taxon>
        <taxon>Pseudomonadati</taxon>
        <taxon>Atribacterota</taxon>
        <taxon>Atribacteria</taxon>
        <taxon>Atribacterales</taxon>
        <taxon>Atribacteraceae</taxon>
        <taxon>Atribacter</taxon>
    </lineage>
</organism>
<evidence type="ECO:0000259" key="1">
    <source>
        <dbReference type="Pfam" id="PF01208"/>
    </source>
</evidence>
<dbReference type="InterPro" id="IPR038071">
    <property type="entry name" value="UROD/MetE-like_sf"/>
</dbReference>
<dbReference type="Gene3D" id="3.20.20.210">
    <property type="match status" value="1"/>
</dbReference>
<sequence>MNTSERYRERNFRSEKRIREAFQFKNQESPYIIYDVNYWLFGALQEEIPEGYCSEDPSIMTNYQAQKIEIHMREYQDVYIPFLMPWFGTGVLASGFGIDVKFLDKMDPAVDLPTIQDIQQVRDLKKPNPLKDGLMPRALNTIRYMRENTDFPVGVTDCQGPLTTALQIIGYDKMIYWMHDHPEMIHDLMQLVTDSLIEWIRVQKEIAGQSRDDDAYVLGVKIPGGIGGVWISDDDSVIFGKDLYREFVVPYNSQVLEAFGGGVIHFCGSANQHIENFLSTRGLKAIHNLNLDHLDEAARLRHALAEKKLVYMVGDFNLEDNRIDHYYQQLFQKMDSQGLIVISYIAPALSLQEGQYIDTRRDPGIGKRIEQSIQKHNHLK</sequence>
<dbReference type="AlphaFoldDB" id="A0A1V5SQB5"/>
<dbReference type="PANTHER" id="PTHR47099">
    <property type="entry name" value="METHYLCOBAMIDE:COM METHYLTRANSFERASE MTBA"/>
    <property type="match status" value="1"/>
</dbReference>
<protein>
    <submittedName>
        <fullName evidence="2">Methylcobalamin:coenzyme M methyltransferase</fullName>
    </submittedName>
</protein>
<comment type="caution">
    <text evidence="2">The sequence shown here is derived from an EMBL/GenBank/DDBJ whole genome shotgun (WGS) entry which is preliminary data.</text>
</comment>
<dbReference type="PANTHER" id="PTHR47099:SF1">
    <property type="entry name" value="METHYLCOBAMIDE:COM METHYLTRANSFERASE MTBA"/>
    <property type="match status" value="1"/>
</dbReference>
<dbReference type="InterPro" id="IPR052024">
    <property type="entry name" value="Methanogen_methyltrans"/>
</dbReference>